<evidence type="ECO:0000313" key="7">
    <source>
        <dbReference type="Proteomes" id="UP001518140"/>
    </source>
</evidence>
<dbReference type="InterPro" id="IPR051620">
    <property type="entry name" value="ORF904-like_C"/>
</dbReference>
<dbReference type="EMBL" id="JAAKZX010000046">
    <property type="protein sequence ID" value="NGO43793.1"/>
    <property type="molecule type" value="Genomic_DNA"/>
</dbReference>
<organism evidence="6 7">
    <name type="scientific">Streptomyces ureilyticus</name>
    <dbReference type="NCBI Taxonomy" id="1775131"/>
    <lineage>
        <taxon>Bacteria</taxon>
        <taxon>Bacillati</taxon>
        <taxon>Actinomycetota</taxon>
        <taxon>Actinomycetes</taxon>
        <taxon>Kitasatosporales</taxon>
        <taxon>Streptomycetaceae</taxon>
        <taxon>Streptomyces</taxon>
    </lineage>
</organism>
<gene>
    <name evidence="6" type="ORF">G6048_17065</name>
</gene>
<dbReference type="PROSITE" id="PS51206">
    <property type="entry name" value="SF3_HELICASE_1"/>
    <property type="match status" value="1"/>
</dbReference>
<protein>
    <recommendedName>
        <fullName evidence="5">SF3 helicase domain-containing protein</fullName>
    </recommendedName>
</protein>
<accession>A0ABX0DU42</accession>
<dbReference type="InterPro" id="IPR014818">
    <property type="entry name" value="Phage/plasmid_primase_P4_C"/>
</dbReference>
<feature type="compositionally biased region" description="Acidic residues" evidence="4">
    <location>
        <begin position="39"/>
        <end position="57"/>
    </location>
</feature>
<dbReference type="SMART" id="SM00885">
    <property type="entry name" value="D5_N"/>
    <property type="match status" value="1"/>
</dbReference>
<dbReference type="SUPFAM" id="SSF52540">
    <property type="entry name" value="P-loop containing nucleoside triphosphate hydrolases"/>
    <property type="match status" value="1"/>
</dbReference>
<dbReference type="PANTHER" id="PTHR35372">
    <property type="entry name" value="ATP BINDING PROTEIN-RELATED"/>
    <property type="match status" value="1"/>
</dbReference>
<evidence type="ECO:0000259" key="5">
    <source>
        <dbReference type="PROSITE" id="PS51206"/>
    </source>
</evidence>
<dbReference type="Proteomes" id="UP001518140">
    <property type="component" value="Unassembled WGS sequence"/>
</dbReference>
<evidence type="ECO:0000256" key="2">
    <source>
        <dbReference type="ARBA" id="ARBA00022801"/>
    </source>
</evidence>
<dbReference type="Pfam" id="PF08706">
    <property type="entry name" value="D5_N"/>
    <property type="match status" value="1"/>
</dbReference>
<evidence type="ECO:0000313" key="6">
    <source>
        <dbReference type="EMBL" id="NGO43793.1"/>
    </source>
</evidence>
<proteinExistence type="predicted"/>
<keyword evidence="1" id="KW-0547">Nucleotide-binding</keyword>
<comment type="caution">
    <text evidence="6">The sequence shown here is derived from an EMBL/GenBank/DDBJ whole genome shotgun (WGS) entry which is preliminary data.</text>
</comment>
<keyword evidence="7" id="KW-1185">Reference proteome</keyword>
<feature type="region of interest" description="Disordered" evidence="4">
    <location>
        <begin position="1"/>
        <end position="60"/>
    </location>
</feature>
<evidence type="ECO:0000256" key="3">
    <source>
        <dbReference type="ARBA" id="ARBA00022840"/>
    </source>
</evidence>
<reference evidence="6 7" key="1">
    <citation type="submission" date="2020-02" db="EMBL/GenBank/DDBJ databases">
        <title>Whole-genome analyses of novel actinobacteria.</title>
        <authorList>
            <person name="Sahin N."/>
            <person name="Tokatli A."/>
        </authorList>
    </citation>
    <scope>NUCLEOTIDE SEQUENCE [LARGE SCALE GENOMIC DNA]</scope>
    <source>
        <strain evidence="6 7">YC419</strain>
    </source>
</reference>
<dbReference type="InterPro" id="IPR014015">
    <property type="entry name" value="Helicase_SF3_DNA-vir"/>
</dbReference>
<dbReference type="NCBIfam" id="TIGR01613">
    <property type="entry name" value="primase_Cterm"/>
    <property type="match status" value="1"/>
</dbReference>
<keyword evidence="2" id="KW-0378">Hydrolase</keyword>
<dbReference type="Gene3D" id="3.40.50.300">
    <property type="entry name" value="P-loop containing nucleotide triphosphate hydrolases"/>
    <property type="match status" value="1"/>
</dbReference>
<dbReference type="PANTHER" id="PTHR35372:SF2">
    <property type="entry name" value="SF3 HELICASE DOMAIN-CONTAINING PROTEIN"/>
    <property type="match status" value="1"/>
</dbReference>
<evidence type="ECO:0000256" key="1">
    <source>
        <dbReference type="ARBA" id="ARBA00022741"/>
    </source>
</evidence>
<evidence type="ECO:0000256" key="4">
    <source>
        <dbReference type="SAM" id="MobiDB-lite"/>
    </source>
</evidence>
<feature type="domain" description="SF3 helicase" evidence="5">
    <location>
        <begin position="299"/>
        <end position="474"/>
    </location>
</feature>
<keyword evidence="3" id="KW-0067">ATP-binding</keyword>
<dbReference type="InterPro" id="IPR027417">
    <property type="entry name" value="P-loop_NTPase"/>
</dbReference>
<name>A0ABX0DU42_9ACTN</name>
<sequence length="655" mass="72590">MTMHETSPFDGLPAGCAQCGLSPEAHGPGGVDDHSFSEPDSEPIAEEPDETWGDDDNAAFGDPQAEIKYISKLAEDERLAYVAKLIAWLAPQGELQLLTYRRIITKHERGSLCSAAEWDAILTAEQARRASERARKAEGERAQAQRTHGGMPTEYALSDALMADHIANRCMDGRLCFSSAFGWMQWDGKVWEAVDESIAIEQVRIYLRGWVASEIREPTMGARPDELTTLLSRTRVNAITALAKGRTSVDGKLFDADPDVLTVENGVVDLRTGKLHRHDHTRYLTTYVPTRYVPGARHADVDVALSAMAPAVADYTNAYLGQGITGHPPDDDRLRLLHGEGSNGKSSLIAGLIAALGGATGRGAIRQLSDSVLLGDKDAKEERMALKGARLVFVEELPEGAHLNVTQLKKSVGTPTVTSRHLYRREVTWLSSHSIILTTNYKPQVAETDWGTWRRLARVPFPFKYVSGEPAGPNERRGDSGLKDRMAGREQREALLAWLIAGAVRWYQSGRRLPEPPAEVVSATEEWRAESDMVVRYWAERLMADPNAHIIANELTDDLNGFLKDLRKTAWADNTIGNRFGKHDCTVRAGVEKRQVSQSLGGLSRPANRDDSGWSSAWALVKPRYMAWVGVRFVTEADLAERERVEEERLFEQPH</sequence>
<dbReference type="InterPro" id="IPR006500">
    <property type="entry name" value="Helicase_put_C_phage/plasmid"/>
</dbReference>